<dbReference type="OrthoDB" id="5786478at2"/>
<evidence type="ECO:0000313" key="3">
    <source>
        <dbReference type="EMBL" id="RNA61088.1"/>
    </source>
</evidence>
<evidence type="ECO:0000256" key="2">
    <source>
        <dbReference type="ARBA" id="ARBA00023002"/>
    </source>
</evidence>
<comment type="similarity">
    <text evidence="1">Belongs to the short-chain dehydrogenases/reductases (SDR) family.</text>
</comment>
<comment type="caution">
    <text evidence="3">The sequence shown here is derived from an EMBL/GenBank/DDBJ whole genome shotgun (WGS) entry which is preliminary data.</text>
</comment>
<protein>
    <submittedName>
        <fullName evidence="3">SDR family oxidoreductase</fullName>
    </submittedName>
</protein>
<proteinExistence type="inferred from homology"/>
<name>A0A3M7TCV0_9FLAO</name>
<dbReference type="EMBL" id="QWIU01000002">
    <property type="protein sequence ID" value="RNA61088.1"/>
    <property type="molecule type" value="Genomic_DNA"/>
</dbReference>
<gene>
    <name evidence="3" type="ORF">D1631_03630</name>
</gene>
<dbReference type="PRINTS" id="PR00081">
    <property type="entry name" value="GDHRDH"/>
</dbReference>
<dbReference type="CDD" id="cd05233">
    <property type="entry name" value="SDR_c"/>
    <property type="match status" value="1"/>
</dbReference>
<organism evidence="3 4">
    <name type="scientific">Chryseobacterium nematophagum</name>
    <dbReference type="NCBI Taxonomy" id="2305228"/>
    <lineage>
        <taxon>Bacteria</taxon>
        <taxon>Pseudomonadati</taxon>
        <taxon>Bacteroidota</taxon>
        <taxon>Flavobacteriia</taxon>
        <taxon>Flavobacteriales</taxon>
        <taxon>Weeksellaceae</taxon>
        <taxon>Chryseobacterium group</taxon>
        <taxon>Chryseobacterium</taxon>
    </lineage>
</organism>
<reference evidence="3 4" key="1">
    <citation type="submission" date="2018-08" db="EMBL/GenBank/DDBJ databases">
        <title>Chryseobacterium nematophagum: a novel matrix digesting pathogen of nematodes.</title>
        <authorList>
            <person name="Page A."/>
            <person name="Roberts M."/>
            <person name="Felix M.-A."/>
            <person name="Weir W."/>
        </authorList>
    </citation>
    <scope>NUCLEOTIDE SEQUENCE [LARGE SCALE GENOMIC DNA]</scope>
    <source>
        <strain evidence="3 4">JUb129</strain>
    </source>
</reference>
<keyword evidence="2" id="KW-0560">Oxidoreductase</keyword>
<dbReference type="InterPro" id="IPR002347">
    <property type="entry name" value="SDR_fam"/>
</dbReference>
<evidence type="ECO:0000256" key="1">
    <source>
        <dbReference type="ARBA" id="ARBA00006484"/>
    </source>
</evidence>
<dbReference type="GO" id="GO:0048038">
    <property type="term" value="F:quinone binding"/>
    <property type="evidence" value="ECO:0007669"/>
    <property type="project" value="TreeGrafter"/>
</dbReference>
<dbReference type="AlphaFoldDB" id="A0A3M7TCV0"/>
<dbReference type="GO" id="GO:0006633">
    <property type="term" value="P:fatty acid biosynthetic process"/>
    <property type="evidence" value="ECO:0007669"/>
    <property type="project" value="TreeGrafter"/>
</dbReference>
<dbReference type="RefSeq" id="WP_122635265.1">
    <property type="nucleotide sequence ID" value="NZ_QWIU01000002.1"/>
</dbReference>
<sequence length="231" mass="25752">MKNNTIFITGNRKGIGFHLTQYYLEKGYNVLGCSRTESNFSHPNYRHYICDVSDEKTIKNVIRQAKKEFNGIDILINNAGIASLNHSLLTPGSTVKKIFETNFYGSFFFAKECAKVMKNSGGRIVNFSTVAVPLNLEGEMVYASSKAAIEKMTKILAKELAGFNITVNAIGPTPIYTDLIKVVPKDKIQELLDQQAIHRLGELEDVENVIDFFISPKSNFITGQIIYLGGL</sequence>
<dbReference type="PRINTS" id="PR00080">
    <property type="entry name" value="SDRFAMILY"/>
</dbReference>
<dbReference type="PANTHER" id="PTHR42760">
    <property type="entry name" value="SHORT-CHAIN DEHYDROGENASES/REDUCTASES FAMILY MEMBER"/>
    <property type="match status" value="1"/>
</dbReference>
<dbReference type="GO" id="GO:0016616">
    <property type="term" value="F:oxidoreductase activity, acting on the CH-OH group of donors, NAD or NADP as acceptor"/>
    <property type="evidence" value="ECO:0007669"/>
    <property type="project" value="TreeGrafter"/>
</dbReference>
<dbReference type="Gene3D" id="3.40.50.720">
    <property type="entry name" value="NAD(P)-binding Rossmann-like Domain"/>
    <property type="match status" value="1"/>
</dbReference>
<dbReference type="SUPFAM" id="SSF51735">
    <property type="entry name" value="NAD(P)-binding Rossmann-fold domains"/>
    <property type="match status" value="1"/>
</dbReference>
<dbReference type="PANTHER" id="PTHR42760:SF133">
    <property type="entry name" value="3-OXOACYL-[ACYL-CARRIER-PROTEIN] REDUCTASE"/>
    <property type="match status" value="1"/>
</dbReference>
<accession>A0A3M7TCV0</accession>
<dbReference type="Pfam" id="PF13561">
    <property type="entry name" value="adh_short_C2"/>
    <property type="match status" value="1"/>
</dbReference>
<dbReference type="Proteomes" id="UP000278775">
    <property type="component" value="Unassembled WGS sequence"/>
</dbReference>
<dbReference type="InterPro" id="IPR036291">
    <property type="entry name" value="NAD(P)-bd_dom_sf"/>
</dbReference>
<evidence type="ECO:0000313" key="4">
    <source>
        <dbReference type="Proteomes" id="UP000278775"/>
    </source>
</evidence>